<dbReference type="FunCoup" id="A0A7M7JYW1">
    <property type="interactions" value="370"/>
</dbReference>
<evidence type="ECO:0000256" key="4">
    <source>
        <dbReference type="SAM" id="Coils"/>
    </source>
</evidence>
<dbReference type="GO" id="GO:0017053">
    <property type="term" value="C:transcription repressor complex"/>
    <property type="evidence" value="ECO:0007669"/>
    <property type="project" value="InterPro"/>
</dbReference>
<feature type="compositionally biased region" description="Basic and acidic residues" evidence="5">
    <location>
        <begin position="83"/>
        <end position="103"/>
    </location>
</feature>
<keyword evidence="3" id="KW-0539">Nucleus</keyword>
<organism evidence="7 8">
    <name type="scientific">Varroa destructor</name>
    <name type="common">Honeybee mite</name>
    <dbReference type="NCBI Taxonomy" id="109461"/>
    <lineage>
        <taxon>Eukaryota</taxon>
        <taxon>Metazoa</taxon>
        <taxon>Ecdysozoa</taxon>
        <taxon>Arthropoda</taxon>
        <taxon>Chelicerata</taxon>
        <taxon>Arachnida</taxon>
        <taxon>Acari</taxon>
        <taxon>Parasitiformes</taxon>
        <taxon>Mesostigmata</taxon>
        <taxon>Gamasina</taxon>
        <taxon>Dermanyssoidea</taxon>
        <taxon>Varroidae</taxon>
        <taxon>Varroa</taxon>
    </lineage>
</organism>
<protein>
    <recommendedName>
        <fullName evidence="6">DIRP domain-containing protein</fullName>
    </recommendedName>
</protein>
<dbReference type="RefSeq" id="XP_022659190.1">
    <property type="nucleotide sequence ID" value="XM_022803455.1"/>
</dbReference>
<feature type="domain" description="DIRP" evidence="6">
    <location>
        <begin position="153"/>
        <end position="258"/>
    </location>
</feature>
<dbReference type="PANTHER" id="PTHR21689">
    <property type="entry name" value="LIN-9"/>
    <property type="match status" value="1"/>
</dbReference>
<proteinExistence type="inferred from homology"/>
<dbReference type="GeneID" id="111249510"/>
<dbReference type="KEGG" id="vde:111249510"/>
<reference evidence="7" key="1">
    <citation type="submission" date="2021-01" db="UniProtKB">
        <authorList>
            <consortium name="EnsemblMetazoa"/>
        </authorList>
    </citation>
    <scope>IDENTIFICATION</scope>
</reference>
<dbReference type="SMART" id="SM01135">
    <property type="entry name" value="DIRP"/>
    <property type="match status" value="1"/>
</dbReference>
<dbReference type="OMA" id="KEEMIPP"/>
<evidence type="ECO:0000313" key="7">
    <source>
        <dbReference type="EnsemblMetazoa" id="XP_022659190"/>
    </source>
</evidence>
<evidence type="ECO:0000259" key="6">
    <source>
        <dbReference type="SMART" id="SM01135"/>
    </source>
</evidence>
<name>A0A7M7JYW1_VARDE</name>
<evidence type="ECO:0000256" key="3">
    <source>
        <dbReference type="ARBA" id="ARBA00023242"/>
    </source>
</evidence>
<dbReference type="InterPro" id="IPR033471">
    <property type="entry name" value="DIRP"/>
</dbReference>
<evidence type="ECO:0000256" key="5">
    <source>
        <dbReference type="SAM" id="MobiDB-lite"/>
    </source>
</evidence>
<evidence type="ECO:0000313" key="8">
    <source>
        <dbReference type="Proteomes" id="UP000594260"/>
    </source>
</evidence>
<dbReference type="OrthoDB" id="2339771at2759"/>
<sequence length="556" mass="63328">MSQDDDDSPRKSLPVPNVNERPLRNRKRNSRVFNDDQDTSWGNRSPRKRGGQSGHLASPRQSHHTSSISGASGGPGGSGISIKQEKSASSRDGLASDKRDRLSGHSIGPLVKTKQRVSSVRGPDRVSMGIASNRLKNFLKLPKAHKWVMYEFFYSNIDDCLFNQENEFSSYLKQSFPFLRTRQLTRTEWSRIRRAMGKPRRCSAAFFEEELRSLHEKRELVRNLQQRLIDKLELVEHLPAEIPLSLVIGTKVMAYVHERDGIFVGTIDAVDTQGATYRVSFDRPELGTLTCPDFEVLSLQRVERMPIEYFIQRPRTLPPPRSLFPSALKNDGDPLLSSGITDSRFGSLFPMAFLTLIVTLTRVLSEKKRKIEKLKEMNSFAEKSVLNRHLVSVPFKKRYAMLLLDLSQLNHDLEECLEGIHKFCEDLQPQAHEQQSMLSHPVALRARAIEEAKNVVALSNGDPPMVTNAAHLDLIQSLIMVMLQMKAATEKKYSTFELRSLQEAIKELQTKVSPRVMTAYENEVQVHLLHVQQLLTKQAEENLKHNMETVIEDNRK</sequence>
<evidence type="ECO:0000256" key="2">
    <source>
        <dbReference type="ARBA" id="ARBA00006732"/>
    </source>
</evidence>
<dbReference type="Pfam" id="PF19438">
    <property type="entry name" value="LIN9_C"/>
    <property type="match status" value="1"/>
</dbReference>
<dbReference type="InterPro" id="IPR045831">
    <property type="entry name" value="LIN9_C"/>
</dbReference>
<accession>A0A7M7JYW1</accession>
<dbReference type="GO" id="GO:0006351">
    <property type="term" value="P:DNA-templated transcription"/>
    <property type="evidence" value="ECO:0007669"/>
    <property type="project" value="InterPro"/>
</dbReference>
<dbReference type="GO" id="GO:0005654">
    <property type="term" value="C:nucleoplasm"/>
    <property type="evidence" value="ECO:0007669"/>
    <property type="project" value="TreeGrafter"/>
</dbReference>
<dbReference type="GO" id="GO:0003677">
    <property type="term" value="F:DNA binding"/>
    <property type="evidence" value="ECO:0007669"/>
    <property type="project" value="TreeGrafter"/>
</dbReference>
<keyword evidence="8" id="KW-1185">Reference proteome</keyword>
<dbReference type="GO" id="GO:0051726">
    <property type="term" value="P:regulation of cell cycle"/>
    <property type="evidence" value="ECO:0007669"/>
    <property type="project" value="TreeGrafter"/>
</dbReference>
<dbReference type="InParanoid" id="A0A7M7JYW1"/>
<comment type="similarity">
    <text evidence="2">Belongs to the lin-9 family.</text>
</comment>
<dbReference type="PANTHER" id="PTHR21689:SF2">
    <property type="entry name" value="PROTEIN LIN-9 HOMOLOG"/>
    <property type="match status" value="1"/>
</dbReference>
<dbReference type="Proteomes" id="UP000594260">
    <property type="component" value="Unplaced"/>
</dbReference>
<dbReference type="EnsemblMetazoa" id="XM_022803455">
    <property type="protein sequence ID" value="XP_022659190"/>
    <property type="gene ID" value="LOC111249510"/>
</dbReference>
<dbReference type="InterPro" id="IPR010561">
    <property type="entry name" value="LIN-9/ALY1"/>
</dbReference>
<keyword evidence="4" id="KW-0175">Coiled coil</keyword>
<dbReference type="GO" id="GO:0006357">
    <property type="term" value="P:regulation of transcription by RNA polymerase II"/>
    <property type="evidence" value="ECO:0007669"/>
    <property type="project" value="TreeGrafter"/>
</dbReference>
<feature type="region of interest" description="Disordered" evidence="5">
    <location>
        <begin position="1"/>
        <end position="120"/>
    </location>
</feature>
<dbReference type="AlphaFoldDB" id="A0A7M7JYW1"/>
<feature type="coiled-coil region" evidence="4">
    <location>
        <begin position="357"/>
        <end position="384"/>
    </location>
</feature>
<comment type="subcellular location">
    <subcellularLocation>
        <location evidence="1">Nucleus</location>
    </subcellularLocation>
</comment>
<evidence type="ECO:0000256" key="1">
    <source>
        <dbReference type="ARBA" id="ARBA00004123"/>
    </source>
</evidence>
<dbReference type="Pfam" id="PF06584">
    <property type="entry name" value="DIRP"/>
    <property type="match status" value="1"/>
</dbReference>